<evidence type="ECO:0000256" key="7">
    <source>
        <dbReference type="SAM" id="MobiDB-lite"/>
    </source>
</evidence>
<dbReference type="Pfam" id="PF00932">
    <property type="entry name" value="LTD"/>
    <property type="match status" value="1"/>
</dbReference>
<evidence type="ECO:0000256" key="2">
    <source>
        <dbReference type="ARBA" id="ARBA00008664"/>
    </source>
</evidence>
<dbReference type="InterPro" id="IPR025202">
    <property type="entry name" value="PLD-like_dom"/>
</dbReference>
<dbReference type="PANTHER" id="PTHR43856">
    <property type="entry name" value="CARDIOLIPIN HYDROLASE"/>
    <property type="match status" value="1"/>
</dbReference>
<comment type="catalytic activity">
    <reaction evidence="1">
        <text>a 1,2-diacyl-sn-glycero-3-phosphocholine + H2O = a 1,2-diacyl-sn-glycero-3-phosphate + choline + H(+)</text>
        <dbReference type="Rhea" id="RHEA:14445"/>
        <dbReference type="ChEBI" id="CHEBI:15354"/>
        <dbReference type="ChEBI" id="CHEBI:15377"/>
        <dbReference type="ChEBI" id="CHEBI:15378"/>
        <dbReference type="ChEBI" id="CHEBI:57643"/>
        <dbReference type="ChEBI" id="CHEBI:58608"/>
        <dbReference type="EC" id="3.1.4.4"/>
    </reaction>
</comment>
<dbReference type="OrthoDB" id="155099at2"/>
<dbReference type="PROSITE" id="PS50035">
    <property type="entry name" value="PLD"/>
    <property type="match status" value="2"/>
</dbReference>
<dbReference type="RefSeq" id="WP_147803899.1">
    <property type="nucleotide sequence ID" value="NZ_CP144914.1"/>
</dbReference>
<name>A0A5C7FKI4_9BACI</name>
<gene>
    <name evidence="10" type="ORF">FTX54_002310</name>
</gene>
<evidence type="ECO:0000256" key="4">
    <source>
        <dbReference type="ARBA" id="ARBA00022801"/>
    </source>
</evidence>
<keyword evidence="4" id="KW-0378">Hydrolase</keyword>
<dbReference type="SUPFAM" id="SSF74853">
    <property type="entry name" value="Lamin A/C globular tail domain"/>
    <property type="match status" value="1"/>
</dbReference>
<dbReference type="EC" id="3.1.4.4" evidence="3"/>
<dbReference type="PROSITE" id="PS51841">
    <property type="entry name" value="LTD"/>
    <property type="match status" value="1"/>
</dbReference>
<proteinExistence type="inferred from homology"/>
<dbReference type="GO" id="GO:0016891">
    <property type="term" value="F:RNA endonuclease activity producing 5'-phosphomonoesters, hydrolytic mechanism"/>
    <property type="evidence" value="ECO:0007669"/>
    <property type="project" value="TreeGrafter"/>
</dbReference>
<feature type="domain" description="LTD" evidence="9">
    <location>
        <begin position="26"/>
        <end position="143"/>
    </location>
</feature>
<accession>A0A5C7FKI4</accession>
<feature type="region of interest" description="Disordered" evidence="7">
    <location>
        <begin position="139"/>
        <end position="194"/>
    </location>
</feature>
<feature type="domain" description="PLD phosphodiesterase" evidence="8">
    <location>
        <begin position="588"/>
        <end position="620"/>
    </location>
</feature>
<dbReference type="GO" id="GO:0004630">
    <property type="term" value="F:phospholipase D activity"/>
    <property type="evidence" value="ECO:0007669"/>
    <property type="project" value="UniProtKB-EC"/>
</dbReference>
<reference evidence="10 11" key="1">
    <citation type="submission" date="2024-01" db="EMBL/GenBank/DDBJ databases">
        <title>Complete Genome Sequence of Alkalicoccus halolimnae BZ-SZ-XJ29T, a Moderately Halophilic Bacterium Isolated from a Salt Lake.</title>
        <authorList>
            <person name="Zhao B."/>
        </authorList>
    </citation>
    <scope>NUCLEOTIDE SEQUENCE [LARGE SCALE GENOMIC DNA]</scope>
    <source>
        <strain evidence="10 11">BZ-SZ-XJ29</strain>
    </source>
</reference>
<dbReference type="AlphaFoldDB" id="A0A5C7FKI4"/>
<feature type="compositionally biased region" description="Basic and acidic residues" evidence="7">
    <location>
        <begin position="158"/>
        <end position="168"/>
    </location>
</feature>
<feature type="domain" description="PLD phosphodiesterase" evidence="8">
    <location>
        <begin position="379"/>
        <end position="406"/>
    </location>
</feature>
<dbReference type="GO" id="GO:0016042">
    <property type="term" value="P:lipid catabolic process"/>
    <property type="evidence" value="ECO:0007669"/>
    <property type="project" value="UniProtKB-KW"/>
</dbReference>
<keyword evidence="11" id="KW-1185">Reference proteome</keyword>
<dbReference type="GO" id="GO:0006793">
    <property type="term" value="P:phosphorus metabolic process"/>
    <property type="evidence" value="ECO:0007669"/>
    <property type="project" value="UniProtKB-ARBA"/>
</dbReference>
<dbReference type="InterPro" id="IPR001736">
    <property type="entry name" value="PLipase_D/transphosphatidylase"/>
</dbReference>
<dbReference type="InterPro" id="IPR001322">
    <property type="entry name" value="Lamin_tail_dom"/>
</dbReference>
<dbReference type="Pfam" id="PF13091">
    <property type="entry name" value="PLDc_2"/>
    <property type="match status" value="2"/>
</dbReference>
<dbReference type="SMART" id="SM00155">
    <property type="entry name" value="PLDc"/>
    <property type="match status" value="2"/>
</dbReference>
<evidence type="ECO:0000256" key="1">
    <source>
        <dbReference type="ARBA" id="ARBA00000798"/>
    </source>
</evidence>
<dbReference type="Gene3D" id="3.30.870.10">
    <property type="entry name" value="Endonuclease Chain A"/>
    <property type="match status" value="2"/>
</dbReference>
<keyword evidence="5" id="KW-0442">Lipid degradation</keyword>
<keyword evidence="6" id="KW-0443">Lipid metabolism</keyword>
<evidence type="ECO:0000259" key="8">
    <source>
        <dbReference type="PROSITE" id="PS50035"/>
    </source>
</evidence>
<evidence type="ECO:0000256" key="6">
    <source>
        <dbReference type="ARBA" id="ARBA00023098"/>
    </source>
</evidence>
<comment type="similarity">
    <text evidence="2">Belongs to the phospholipase D family.</text>
</comment>
<dbReference type="EMBL" id="CP144914">
    <property type="protein sequence ID" value="WWD80418.1"/>
    <property type="molecule type" value="Genomic_DNA"/>
</dbReference>
<evidence type="ECO:0000313" key="11">
    <source>
        <dbReference type="Proteomes" id="UP000321816"/>
    </source>
</evidence>
<organism evidence="10 11">
    <name type="scientific">Alkalicoccus halolimnae</name>
    <dbReference type="NCBI Taxonomy" id="1667239"/>
    <lineage>
        <taxon>Bacteria</taxon>
        <taxon>Bacillati</taxon>
        <taxon>Bacillota</taxon>
        <taxon>Bacilli</taxon>
        <taxon>Bacillales</taxon>
        <taxon>Bacillaceae</taxon>
        <taxon>Alkalicoccus</taxon>
    </lineage>
</organism>
<dbReference type="InterPro" id="IPR036415">
    <property type="entry name" value="Lamin_tail_dom_sf"/>
</dbReference>
<dbReference type="PANTHER" id="PTHR43856:SF1">
    <property type="entry name" value="MITOCHONDRIAL CARDIOLIPIN HYDROLASE"/>
    <property type="match status" value="1"/>
</dbReference>
<evidence type="ECO:0000256" key="3">
    <source>
        <dbReference type="ARBA" id="ARBA00012027"/>
    </source>
</evidence>
<evidence type="ECO:0000256" key="5">
    <source>
        <dbReference type="ARBA" id="ARBA00022963"/>
    </source>
</evidence>
<evidence type="ECO:0000259" key="9">
    <source>
        <dbReference type="PROSITE" id="PS51841"/>
    </source>
</evidence>
<sequence>MGTSIWRKAVLAVLAAAVMIPGLPESETLAAESPVVVNEIAWMGTTESYTNEWMELYNPGTEAVSLDGWTLESQDGTPAVELEGSIEAGGYYLLERTDDDSVPEKEADLIYTGNLGNDGEYIELRSSTGELQDEVDDWHAGDNSSKAAMARVDAQKPGTDRDNWKDAEAEYTGGTGTPGSENTVSPAEDAEQVNCTDTTETVNQVSEELGAINVYFNKCADTSFAADENEANYNVNLEERLIKRLNEAETSIDLQAYEINLPGIIDTLQSRAADGIDVRVVADAKDAEDPHYEERYQTMRLLLEQLVRGEDGEIGTDDDVHVFSESPMFAVEDSSLRSEYDLPAVTDIGEVTVDVGNGEETGRMFVEGEAKAEDSYYSVGTQMHNKFAVVDEEWVFTGSWNFTVTGLYGTEENMENGVLEGNQQHVVEIRWPELAEVYTTEFNEMWGGAGMTPDPEASNFNTRKEDNTVHQIDVDGVEVQSYFSPSDNAVGEMTQYVKEEADHSALFTIFAWSDQALVDELKYKWENSYEDNVGEQTGFDVKGVYDSSFWNQWWSASIEMRGEEASQESENNPNIRWANAAPVYKDNESRKLHSKTMVIDADTASDPTVIMGATNWSNNGNSVNDENMLFIHDEAIANQFVQEMNARYIDAGGSIQ</sequence>
<dbReference type="InterPro" id="IPR051406">
    <property type="entry name" value="PLD_domain"/>
</dbReference>
<dbReference type="KEGG" id="ahal:FTX54_002310"/>
<dbReference type="SUPFAM" id="SSF56024">
    <property type="entry name" value="Phospholipase D/nuclease"/>
    <property type="match status" value="2"/>
</dbReference>
<evidence type="ECO:0000313" key="10">
    <source>
        <dbReference type="EMBL" id="WWD80418.1"/>
    </source>
</evidence>
<dbReference type="Proteomes" id="UP000321816">
    <property type="component" value="Chromosome"/>
</dbReference>
<dbReference type="CDD" id="cd09173">
    <property type="entry name" value="PLDc_Nuc_like_unchar1_2"/>
    <property type="match status" value="1"/>
</dbReference>
<protein>
    <recommendedName>
        <fullName evidence="3">phospholipase D</fullName>
        <ecNumber evidence="3">3.1.4.4</ecNumber>
    </recommendedName>
</protein>